<accession>A0A2H3TZH8</accession>
<sequence length="140" mass="14754">MALLASAAPIISNSALTAPVQADLTLDRRAILAPDSSRDTISGNALERRANRRMTVPNSVGSAVQNIGVIVVKAIIDTAGQLLFEITNNSPYPYKVSLREVDTGLDAANLNVAGRHTMEYNPLGGIKAGDIISINTQNQG</sequence>
<evidence type="ECO:0000313" key="1">
    <source>
        <dbReference type="EMBL" id="SCO90170.1"/>
    </source>
</evidence>
<name>A0A2H3TZH8_FUSOX</name>
<dbReference type="VEuPathDB" id="FungiDB:FOMG_19116"/>
<dbReference type="OrthoDB" id="5079016at2759"/>
<proteinExistence type="predicted"/>
<dbReference type="Proteomes" id="UP000219369">
    <property type="component" value="Unassembled WGS sequence"/>
</dbReference>
<dbReference type="AlphaFoldDB" id="A0A2H3TZH8"/>
<dbReference type="EMBL" id="FMJY01000009">
    <property type="protein sequence ID" value="SCO90170.1"/>
    <property type="molecule type" value="Genomic_DNA"/>
</dbReference>
<protein>
    <submittedName>
        <fullName evidence="1">Uncharacterized protein</fullName>
    </submittedName>
</protein>
<evidence type="ECO:0000313" key="2">
    <source>
        <dbReference type="Proteomes" id="UP000219369"/>
    </source>
</evidence>
<gene>
    <name evidence="1" type="ORF">FRV6_14298</name>
</gene>
<reference evidence="2" key="1">
    <citation type="submission" date="2016-09" db="EMBL/GenBank/DDBJ databases">
        <authorList>
            <person name="Guldener U."/>
        </authorList>
    </citation>
    <scope>NUCLEOTIDE SEQUENCE [LARGE SCALE GENOMIC DNA]</scope>
    <source>
        <strain evidence="2">V64-1</strain>
    </source>
</reference>
<organism evidence="1 2">
    <name type="scientific">Fusarium oxysporum</name>
    <name type="common">Fusarium vascular wilt</name>
    <dbReference type="NCBI Taxonomy" id="5507"/>
    <lineage>
        <taxon>Eukaryota</taxon>
        <taxon>Fungi</taxon>
        <taxon>Dikarya</taxon>
        <taxon>Ascomycota</taxon>
        <taxon>Pezizomycotina</taxon>
        <taxon>Sordariomycetes</taxon>
        <taxon>Hypocreomycetidae</taxon>
        <taxon>Hypocreales</taxon>
        <taxon>Nectriaceae</taxon>
        <taxon>Fusarium</taxon>
        <taxon>Fusarium oxysporum species complex</taxon>
    </lineage>
</organism>